<evidence type="ECO:0000313" key="2">
    <source>
        <dbReference type="Proteomes" id="UP001371456"/>
    </source>
</evidence>
<gene>
    <name evidence="1" type="ORF">RDI58_022690</name>
</gene>
<keyword evidence="2" id="KW-1185">Reference proteome</keyword>
<dbReference type="EMBL" id="JBANQN010000009">
    <property type="protein sequence ID" value="KAK6780506.1"/>
    <property type="molecule type" value="Genomic_DNA"/>
</dbReference>
<proteinExistence type="predicted"/>
<comment type="caution">
    <text evidence="1">The sequence shown here is derived from an EMBL/GenBank/DDBJ whole genome shotgun (WGS) entry which is preliminary data.</text>
</comment>
<organism evidence="1 2">
    <name type="scientific">Solanum bulbocastanum</name>
    <name type="common">Wild potato</name>
    <dbReference type="NCBI Taxonomy" id="147425"/>
    <lineage>
        <taxon>Eukaryota</taxon>
        <taxon>Viridiplantae</taxon>
        <taxon>Streptophyta</taxon>
        <taxon>Embryophyta</taxon>
        <taxon>Tracheophyta</taxon>
        <taxon>Spermatophyta</taxon>
        <taxon>Magnoliopsida</taxon>
        <taxon>eudicotyledons</taxon>
        <taxon>Gunneridae</taxon>
        <taxon>Pentapetalae</taxon>
        <taxon>asterids</taxon>
        <taxon>lamiids</taxon>
        <taxon>Solanales</taxon>
        <taxon>Solanaceae</taxon>
        <taxon>Solanoideae</taxon>
        <taxon>Solaneae</taxon>
        <taxon>Solanum</taxon>
    </lineage>
</organism>
<dbReference type="Proteomes" id="UP001371456">
    <property type="component" value="Unassembled WGS sequence"/>
</dbReference>
<sequence>MCQIMLLMVKYGAIVGDVLYVIENLLPGSINKDDISKLCRCSIQLLEKTKDLKAQVETYYKSLKFTPSQFPTTGGLNFLDSLIRKLNEILKSESDLDFLMKPLLGNLEKELSTLISILEKELSSLSSIFIDVAKVYHEHNIPKYLQRRINLAYEVC</sequence>
<protein>
    <submittedName>
        <fullName evidence="1">Uncharacterized protein</fullName>
    </submittedName>
</protein>
<reference evidence="1 2" key="1">
    <citation type="submission" date="2024-02" db="EMBL/GenBank/DDBJ databases">
        <title>de novo genome assembly of Solanum bulbocastanum strain 11H21.</title>
        <authorList>
            <person name="Hosaka A.J."/>
        </authorList>
    </citation>
    <scope>NUCLEOTIDE SEQUENCE [LARGE SCALE GENOMIC DNA]</scope>
    <source>
        <tissue evidence="1">Young leaves</tissue>
    </source>
</reference>
<accession>A0AAN8Y6D3</accession>
<evidence type="ECO:0000313" key="1">
    <source>
        <dbReference type="EMBL" id="KAK6780506.1"/>
    </source>
</evidence>
<name>A0AAN8Y6D3_SOLBU</name>
<dbReference type="AlphaFoldDB" id="A0AAN8Y6D3"/>